<feature type="domain" description="ATP-grasp" evidence="2">
    <location>
        <begin position="124"/>
        <end position="321"/>
    </location>
</feature>
<dbReference type="Proteomes" id="UP000253831">
    <property type="component" value="Unassembled WGS sequence"/>
</dbReference>
<dbReference type="AlphaFoldDB" id="A0A369XTL7"/>
<dbReference type="GO" id="GO:0016874">
    <property type="term" value="F:ligase activity"/>
    <property type="evidence" value="ECO:0007669"/>
    <property type="project" value="UniProtKB-KW"/>
</dbReference>
<dbReference type="InterPro" id="IPR005479">
    <property type="entry name" value="CPAse_ATP-bd"/>
</dbReference>
<dbReference type="Gene3D" id="3.30.470.20">
    <property type="entry name" value="ATP-grasp fold, B domain"/>
    <property type="match status" value="1"/>
</dbReference>
<dbReference type="GO" id="GO:0005524">
    <property type="term" value="F:ATP binding"/>
    <property type="evidence" value="ECO:0007669"/>
    <property type="project" value="UniProtKB-UniRule"/>
</dbReference>
<dbReference type="GO" id="GO:0046872">
    <property type="term" value="F:metal ion binding"/>
    <property type="evidence" value="ECO:0007669"/>
    <property type="project" value="InterPro"/>
</dbReference>
<dbReference type="Pfam" id="PF02786">
    <property type="entry name" value="CPSase_L_D2"/>
    <property type="match status" value="1"/>
</dbReference>
<dbReference type="EMBL" id="QPGA01000004">
    <property type="protein sequence ID" value="RDE51749.1"/>
    <property type="molecule type" value="Genomic_DNA"/>
</dbReference>
<keyword evidence="1" id="KW-0067">ATP-binding</keyword>
<evidence type="ECO:0000256" key="1">
    <source>
        <dbReference type="PROSITE-ProRule" id="PRU00409"/>
    </source>
</evidence>
<comment type="caution">
    <text evidence="3">The sequence shown here is derived from an EMBL/GenBank/DDBJ whole genome shotgun (WGS) entry which is preliminary data.</text>
</comment>
<gene>
    <name evidence="3" type="ORF">DVS81_03745</name>
</gene>
<keyword evidence="1" id="KW-0547">Nucleotide-binding</keyword>
<protein>
    <submittedName>
        <fullName evidence="3">Carboxylate--amine ligase</fullName>
    </submittedName>
</protein>
<organism evidence="3 4">
    <name type="scientific">Candidatus Accumulibacter meliphilus</name>
    <dbReference type="NCBI Taxonomy" id="2211374"/>
    <lineage>
        <taxon>Bacteria</taxon>
        <taxon>Pseudomonadati</taxon>
        <taxon>Pseudomonadota</taxon>
        <taxon>Betaproteobacteria</taxon>
        <taxon>Candidatus Accumulibacter</taxon>
    </lineage>
</organism>
<dbReference type="InterPro" id="IPR011761">
    <property type="entry name" value="ATP-grasp"/>
</dbReference>
<evidence type="ECO:0000313" key="3">
    <source>
        <dbReference type="EMBL" id="RDE51749.1"/>
    </source>
</evidence>
<dbReference type="PROSITE" id="PS50975">
    <property type="entry name" value="ATP_GRASP"/>
    <property type="match status" value="1"/>
</dbReference>
<keyword evidence="3" id="KW-0436">Ligase</keyword>
<reference evidence="3 4" key="1">
    <citation type="submission" date="2018-05" db="EMBL/GenBank/DDBJ databases">
        <title>Integrated omic analyses show evidence that a Ca. Accumulibacter phosphatis strain performs denitrification under micro-aerobic conditions.</title>
        <authorList>
            <person name="Camejo P.Y."/>
            <person name="Katherine M.D."/>
            <person name="Daniel N.R."/>
        </authorList>
    </citation>
    <scope>NUCLEOTIDE SEQUENCE [LARGE SCALE GENOMIC DNA]</scope>
    <source>
        <strain evidence="3">UW-LDO-IC</strain>
    </source>
</reference>
<evidence type="ECO:0000313" key="4">
    <source>
        <dbReference type="Proteomes" id="UP000253831"/>
    </source>
</evidence>
<proteinExistence type="predicted"/>
<dbReference type="SUPFAM" id="SSF56059">
    <property type="entry name" value="Glutathione synthetase ATP-binding domain-like"/>
    <property type="match status" value="1"/>
</dbReference>
<name>A0A369XTL7_9PROT</name>
<sequence>MPQGPNDRPPPCVVLGLETQIGLCIVRELGQAGVPVIGISHDPRAIGMRSRYLTKAIVVEEPRSDSLSRLIRSIGNDHGHCPLLAISEANLSWLARHQDEFGQVTPVLPNPTAMSLVLNKQATLKVAKTVGISTPASVQPRSGWQLSTLLTKCRLPAVLKWSDPNLVAPRLEHHGLPLLKAEYVHSPTELQTALERYSVIGEWPLVQEYCSGYGLGQFFFMHRGKVVQQFQHRRVAEWPPEGGVSSVCDGIPLHEHAELRSQSVALLRAIGWEGVAMVEYRFDPARQEAKLMEINGRFWGSFPLAFHSGARFALLSYRQGAGLPLGDPAAPRTDLRCRMVATELKRLLRVILQPGLIADRTFPVRPWNEVCRFVRDFFQSNVRYYVWSSDDPRPFLTDLGNLIYKVLRLS</sequence>
<evidence type="ECO:0000259" key="2">
    <source>
        <dbReference type="PROSITE" id="PS50975"/>
    </source>
</evidence>
<accession>A0A369XTL7</accession>